<dbReference type="EMBL" id="JBHTIU010000010">
    <property type="protein sequence ID" value="MFD0868169.1"/>
    <property type="molecule type" value="Genomic_DNA"/>
</dbReference>
<keyword evidence="9" id="KW-1185">Reference proteome</keyword>
<evidence type="ECO:0000256" key="4">
    <source>
        <dbReference type="ARBA" id="ARBA00022801"/>
    </source>
</evidence>
<organism evidence="8 9">
    <name type="scientific">Paenibacillus residui</name>
    <dbReference type="NCBI Taxonomy" id="629724"/>
    <lineage>
        <taxon>Bacteria</taxon>
        <taxon>Bacillati</taxon>
        <taxon>Bacillota</taxon>
        <taxon>Bacilli</taxon>
        <taxon>Bacillales</taxon>
        <taxon>Paenibacillaceae</taxon>
        <taxon>Paenibacillus</taxon>
    </lineage>
</organism>
<dbReference type="CDD" id="cd07477">
    <property type="entry name" value="Peptidases_S8_Subtilisin_subset"/>
    <property type="match status" value="1"/>
</dbReference>
<dbReference type="RefSeq" id="WP_379286048.1">
    <property type="nucleotide sequence ID" value="NZ_JBHTIU010000010.1"/>
</dbReference>
<sequence length="387" mass="42770">MERDLIYWIHDELQYRGADSSRHIIRFKSKREYLNCLNLISQLKPSLDALPFLQPLPSIQGFSCFLRSASELSSYSDTVSIEEDRKQAVIHAASSSSTRSRSQAKFRVDEQFIPWGVRQIKAPTAWARSTGHKIKIAVIDTGVDYMHPDLQRNVAGGVNVIYRHLLPRDDNGHGTHISGTIAASSQRKGIVGVAPNASLYAVKAFDHNGTAFISDIIFGIEWCIRNRIDIINMSFGMKNSSKALEDTIRKAYEAGVIIVASSGNDGRSGRIDYPAKFPYTIAVGATTKNRKVARFSNRGKTIDIYAPGDKIYSCWLNGKYHELSGTSMATSHVSGVIAMMMAVRGKMSTRTVKDLLKKSSSAIQSKRSTSLDTGEINALQAVRTVMS</sequence>
<dbReference type="InterPro" id="IPR023827">
    <property type="entry name" value="Peptidase_S8_Asp-AS"/>
</dbReference>
<dbReference type="InterPro" id="IPR000209">
    <property type="entry name" value="Peptidase_S8/S53_dom"/>
</dbReference>
<evidence type="ECO:0000259" key="7">
    <source>
        <dbReference type="Pfam" id="PF00082"/>
    </source>
</evidence>
<dbReference type="InterPro" id="IPR036852">
    <property type="entry name" value="Peptidase_S8/S53_dom_sf"/>
</dbReference>
<dbReference type="InterPro" id="IPR050131">
    <property type="entry name" value="Peptidase_S8_subtilisin-like"/>
</dbReference>
<dbReference type="PROSITE" id="PS51892">
    <property type="entry name" value="SUBTILASE"/>
    <property type="match status" value="1"/>
</dbReference>
<feature type="active site" description="Charge relay system" evidence="6">
    <location>
        <position position="140"/>
    </location>
</feature>
<gene>
    <name evidence="8" type="ORF">ACFQ03_03335</name>
</gene>
<reference evidence="9" key="1">
    <citation type="journal article" date="2019" name="Int. J. Syst. Evol. Microbiol.">
        <title>The Global Catalogue of Microorganisms (GCM) 10K type strain sequencing project: providing services to taxonomists for standard genome sequencing and annotation.</title>
        <authorList>
            <consortium name="The Broad Institute Genomics Platform"/>
            <consortium name="The Broad Institute Genome Sequencing Center for Infectious Disease"/>
            <person name="Wu L."/>
            <person name="Ma J."/>
        </authorList>
    </citation>
    <scope>NUCLEOTIDE SEQUENCE [LARGE SCALE GENOMIC DNA]</scope>
    <source>
        <strain evidence="9">CCUG 57263</strain>
    </source>
</reference>
<dbReference type="Gene3D" id="3.40.50.200">
    <property type="entry name" value="Peptidase S8/S53 domain"/>
    <property type="match status" value="1"/>
</dbReference>
<keyword evidence="4 6" id="KW-0378">Hydrolase</keyword>
<accession>A0ABW3D639</accession>
<dbReference type="InterPro" id="IPR034202">
    <property type="entry name" value="Subtilisin_Carlsberg-like"/>
</dbReference>
<dbReference type="Pfam" id="PF00082">
    <property type="entry name" value="Peptidase_S8"/>
    <property type="match status" value="1"/>
</dbReference>
<dbReference type="InterPro" id="IPR015500">
    <property type="entry name" value="Peptidase_S8_subtilisin-rel"/>
</dbReference>
<proteinExistence type="inferred from homology"/>
<evidence type="ECO:0000313" key="9">
    <source>
        <dbReference type="Proteomes" id="UP001597120"/>
    </source>
</evidence>
<name>A0ABW3D639_9BACL</name>
<protein>
    <submittedName>
        <fullName evidence="8">S8 family peptidase</fullName>
    </submittedName>
</protein>
<evidence type="ECO:0000256" key="1">
    <source>
        <dbReference type="ARBA" id="ARBA00011073"/>
    </source>
</evidence>
<dbReference type="SUPFAM" id="SSF52743">
    <property type="entry name" value="Subtilisin-like"/>
    <property type="match status" value="1"/>
</dbReference>
<keyword evidence="5 6" id="KW-0720">Serine protease</keyword>
<dbReference type="PRINTS" id="PR00723">
    <property type="entry name" value="SUBTILISIN"/>
</dbReference>
<dbReference type="Proteomes" id="UP001597120">
    <property type="component" value="Unassembled WGS sequence"/>
</dbReference>
<evidence type="ECO:0000313" key="8">
    <source>
        <dbReference type="EMBL" id="MFD0868169.1"/>
    </source>
</evidence>
<evidence type="ECO:0000256" key="2">
    <source>
        <dbReference type="ARBA" id="ARBA00022670"/>
    </source>
</evidence>
<dbReference type="PANTHER" id="PTHR43806:SF11">
    <property type="entry name" value="CEREVISIN-RELATED"/>
    <property type="match status" value="1"/>
</dbReference>
<evidence type="ECO:0000256" key="3">
    <source>
        <dbReference type="ARBA" id="ARBA00022723"/>
    </source>
</evidence>
<keyword evidence="3" id="KW-0479">Metal-binding</keyword>
<dbReference type="PROSITE" id="PS00136">
    <property type="entry name" value="SUBTILASE_ASP"/>
    <property type="match status" value="1"/>
</dbReference>
<feature type="active site" description="Charge relay system" evidence="6">
    <location>
        <position position="327"/>
    </location>
</feature>
<dbReference type="PANTHER" id="PTHR43806">
    <property type="entry name" value="PEPTIDASE S8"/>
    <property type="match status" value="1"/>
</dbReference>
<comment type="caution">
    <text evidence="8">The sequence shown here is derived from an EMBL/GenBank/DDBJ whole genome shotgun (WGS) entry which is preliminary data.</text>
</comment>
<keyword evidence="2 6" id="KW-0645">Protease</keyword>
<comment type="similarity">
    <text evidence="1 6">Belongs to the peptidase S8 family.</text>
</comment>
<feature type="domain" description="Peptidase S8/S53" evidence="7">
    <location>
        <begin position="131"/>
        <end position="361"/>
    </location>
</feature>
<evidence type="ECO:0000256" key="6">
    <source>
        <dbReference type="PROSITE-ProRule" id="PRU01240"/>
    </source>
</evidence>
<evidence type="ECO:0000256" key="5">
    <source>
        <dbReference type="ARBA" id="ARBA00022825"/>
    </source>
</evidence>
<dbReference type="InterPro" id="IPR022398">
    <property type="entry name" value="Peptidase_S8_His-AS"/>
</dbReference>
<feature type="active site" description="Charge relay system" evidence="6">
    <location>
        <position position="173"/>
    </location>
</feature>
<dbReference type="PROSITE" id="PS00137">
    <property type="entry name" value="SUBTILASE_HIS"/>
    <property type="match status" value="1"/>
</dbReference>